<feature type="region of interest" description="Disordered" evidence="1">
    <location>
        <begin position="56"/>
        <end position="134"/>
    </location>
</feature>
<dbReference type="AlphaFoldDB" id="A2YB54"/>
<sequence>MGDSGQARGARGVVVLWRNRCGGTNAEERRPLDVVGGSFEQSYPFSMRRRQERRRWRPGAACDANDGAEADVEEGGAGEWADGESTTASGVVDDVDSGADADGEECGAGGIGSGEMKPPARWEEIERDARWGGN</sequence>
<gene>
    <name evidence="2" type="ORF">OsI_22332</name>
</gene>
<reference evidence="2 3" key="1">
    <citation type="journal article" date="2005" name="PLoS Biol.">
        <title>The genomes of Oryza sativa: a history of duplications.</title>
        <authorList>
            <person name="Yu J."/>
            <person name="Wang J."/>
            <person name="Lin W."/>
            <person name="Li S."/>
            <person name="Li H."/>
            <person name="Zhou J."/>
            <person name="Ni P."/>
            <person name="Dong W."/>
            <person name="Hu S."/>
            <person name="Zeng C."/>
            <person name="Zhang J."/>
            <person name="Zhang Y."/>
            <person name="Li R."/>
            <person name="Xu Z."/>
            <person name="Li S."/>
            <person name="Li X."/>
            <person name="Zheng H."/>
            <person name="Cong L."/>
            <person name="Lin L."/>
            <person name="Yin J."/>
            <person name="Geng J."/>
            <person name="Li G."/>
            <person name="Shi J."/>
            <person name="Liu J."/>
            <person name="Lv H."/>
            <person name="Li J."/>
            <person name="Wang J."/>
            <person name="Deng Y."/>
            <person name="Ran L."/>
            <person name="Shi X."/>
            <person name="Wang X."/>
            <person name="Wu Q."/>
            <person name="Li C."/>
            <person name="Ren X."/>
            <person name="Wang J."/>
            <person name="Wang X."/>
            <person name="Li D."/>
            <person name="Liu D."/>
            <person name="Zhang X."/>
            <person name="Ji Z."/>
            <person name="Zhao W."/>
            <person name="Sun Y."/>
            <person name="Zhang Z."/>
            <person name="Bao J."/>
            <person name="Han Y."/>
            <person name="Dong L."/>
            <person name="Ji J."/>
            <person name="Chen P."/>
            <person name="Wu S."/>
            <person name="Liu J."/>
            <person name="Xiao Y."/>
            <person name="Bu D."/>
            <person name="Tan J."/>
            <person name="Yang L."/>
            <person name="Ye C."/>
            <person name="Zhang J."/>
            <person name="Xu J."/>
            <person name="Zhou Y."/>
            <person name="Yu Y."/>
            <person name="Zhang B."/>
            <person name="Zhuang S."/>
            <person name="Wei H."/>
            <person name="Liu B."/>
            <person name="Lei M."/>
            <person name="Yu H."/>
            <person name="Li Y."/>
            <person name="Xu H."/>
            <person name="Wei S."/>
            <person name="He X."/>
            <person name="Fang L."/>
            <person name="Zhang Z."/>
            <person name="Zhang Y."/>
            <person name="Huang X."/>
            <person name="Su Z."/>
            <person name="Tong W."/>
            <person name="Li J."/>
            <person name="Tong Z."/>
            <person name="Li S."/>
            <person name="Ye J."/>
            <person name="Wang L."/>
            <person name="Fang L."/>
            <person name="Lei T."/>
            <person name="Chen C."/>
            <person name="Chen H."/>
            <person name="Xu Z."/>
            <person name="Li H."/>
            <person name="Huang H."/>
            <person name="Zhang F."/>
            <person name="Xu H."/>
            <person name="Li N."/>
            <person name="Zhao C."/>
            <person name="Li S."/>
            <person name="Dong L."/>
            <person name="Huang Y."/>
            <person name="Li L."/>
            <person name="Xi Y."/>
            <person name="Qi Q."/>
            <person name="Li W."/>
            <person name="Zhang B."/>
            <person name="Hu W."/>
            <person name="Zhang Y."/>
            <person name="Tian X."/>
            <person name="Jiao Y."/>
            <person name="Liang X."/>
            <person name="Jin J."/>
            <person name="Gao L."/>
            <person name="Zheng W."/>
            <person name="Hao B."/>
            <person name="Liu S."/>
            <person name="Wang W."/>
            <person name="Yuan L."/>
            <person name="Cao M."/>
            <person name="McDermott J."/>
            <person name="Samudrala R."/>
            <person name="Wang J."/>
            <person name="Wong G.K."/>
            <person name="Yang H."/>
        </authorList>
    </citation>
    <scope>NUCLEOTIDE SEQUENCE [LARGE SCALE GENOMIC DNA]</scope>
    <source>
        <strain evidence="3">cv. 93-11</strain>
    </source>
</reference>
<dbReference type="Gramene" id="BGIOSGA021565-TA">
    <property type="protein sequence ID" value="BGIOSGA021565-PA"/>
    <property type="gene ID" value="BGIOSGA021565"/>
</dbReference>
<dbReference type="Proteomes" id="UP000007015">
    <property type="component" value="Chromosome 6"/>
</dbReference>
<feature type="compositionally biased region" description="Basic and acidic residues" evidence="1">
    <location>
        <begin position="118"/>
        <end position="134"/>
    </location>
</feature>
<feature type="compositionally biased region" description="Acidic residues" evidence="1">
    <location>
        <begin position="66"/>
        <end position="76"/>
    </location>
</feature>
<organism evidence="2 3">
    <name type="scientific">Oryza sativa subsp. indica</name>
    <name type="common">Rice</name>
    <dbReference type="NCBI Taxonomy" id="39946"/>
    <lineage>
        <taxon>Eukaryota</taxon>
        <taxon>Viridiplantae</taxon>
        <taxon>Streptophyta</taxon>
        <taxon>Embryophyta</taxon>
        <taxon>Tracheophyta</taxon>
        <taxon>Spermatophyta</taxon>
        <taxon>Magnoliopsida</taxon>
        <taxon>Liliopsida</taxon>
        <taxon>Poales</taxon>
        <taxon>Poaceae</taxon>
        <taxon>BOP clade</taxon>
        <taxon>Oryzoideae</taxon>
        <taxon>Oryzeae</taxon>
        <taxon>Oryzinae</taxon>
        <taxon>Oryza</taxon>
        <taxon>Oryza sativa</taxon>
    </lineage>
</organism>
<evidence type="ECO:0000256" key="1">
    <source>
        <dbReference type="SAM" id="MobiDB-lite"/>
    </source>
</evidence>
<protein>
    <submittedName>
        <fullName evidence="2">Uncharacterized protein</fullName>
    </submittedName>
</protein>
<dbReference type="HOGENOM" id="CLU_1899653_0_0_1"/>
<evidence type="ECO:0000313" key="2">
    <source>
        <dbReference type="EMBL" id="EAZ00315.1"/>
    </source>
</evidence>
<evidence type="ECO:0000313" key="3">
    <source>
        <dbReference type="Proteomes" id="UP000007015"/>
    </source>
</evidence>
<accession>A2YB54</accession>
<name>A2YB54_ORYSI</name>
<feature type="compositionally biased region" description="Low complexity" evidence="1">
    <location>
        <begin position="79"/>
        <end position="92"/>
    </location>
</feature>
<feature type="compositionally biased region" description="Acidic residues" evidence="1">
    <location>
        <begin position="93"/>
        <end position="105"/>
    </location>
</feature>
<proteinExistence type="predicted"/>
<dbReference type="EMBL" id="CM000131">
    <property type="protein sequence ID" value="EAZ00315.1"/>
    <property type="molecule type" value="Genomic_DNA"/>
</dbReference>
<keyword evidence="3" id="KW-1185">Reference proteome</keyword>